<evidence type="ECO:0000256" key="1">
    <source>
        <dbReference type="ARBA" id="ARBA00022679"/>
    </source>
</evidence>
<dbReference type="InterPro" id="IPR000182">
    <property type="entry name" value="GNAT_dom"/>
</dbReference>
<evidence type="ECO:0000259" key="3">
    <source>
        <dbReference type="PROSITE" id="PS51186"/>
    </source>
</evidence>
<keyword evidence="2" id="KW-0012">Acyltransferase</keyword>
<dbReference type="Proteomes" id="UP000831327">
    <property type="component" value="Chromosome"/>
</dbReference>
<dbReference type="CDD" id="cd04301">
    <property type="entry name" value="NAT_SF"/>
    <property type="match status" value="1"/>
</dbReference>
<dbReference type="EMBL" id="AP025637">
    <property type="protein sequence ID" value="BDG73185.1"/>
    <property type="molecule type" value="Genomic_DNA"/>
</dbReference>
<feature type="domain" description="N-acetyltransferase" evidence="3">
    <location>
        <begin position="7"/>
        <end position="154"/>
    </location>
</feature>
<evidence type="ECO:0000313" key="5">
    <source>
        <dbReference type="Proteomes" id="UP000831327"/>
    </source>
</evidence>
<dbReference type="PANTHER" id="PTHR43877">
    <property type="entry name" value="AMINOALKYLPHOSPHONATE N-ACETYLTRANSFERASE-RELATED-RELATED"/>
    <property type="match status" value="1"/>
</dbReference>
<dbReference type="SUPFAM" id="SSF55729">
    <property type="entry name" value="Acyl-CoA N-acyltransferases (Nat)"/>
    <property type="match status" value="1"/>
</dbReference>
<evidence type="ECO:0000256" key="2">
    <source>
        <dbReference type="ARBA" id="ARBA00023315"/>
    </source>
</evidence>
<dbReference type="PROSITE" id="PS51186">
    <property type="entry name" value="GNAT"/>
    <property type="match status" value="1"/>
</dbReference>
<gene>
    <name evidence="4" type="ORF">Rmf_31140</name>
</gene>
<proteinExistence type="predicted"/>
<dbReference type="Pfam" id="PF13508">
    <property type="entry name" value="Acetyltransf_7"/>
    <property type="match status" value="1"/>
</dbReference>
<accession>A0ABN6P4C9</accession>
<keyword evidence="1" id="KW-0808">Transferase</keyword>
<protein>
    <submittedName>
        <fullName evidence="4">N-acetyltransferase GCN5</fullName>
    </submittedName>
</protein>
<dbReference type="InterPro" id="IPR050832">
    <property type="entry name" value="Bact_Acetyltransf"/>
</dbReference>
<organism evidence="4 5">
    <name type="scientific">Roseomonas fluvialis</name>
    <dbReference type="NCBI Taxonomy" id="1750527"/>
    <lineage>
        <taxon>Bacteria</taxon>
        <taxon>Pseudomonadati</taxon>
        <taxon>Pseudomonadota</taxon>
        <taxon>Alphaproteobacteria</taxon>
        <taxon>Acetobacterales</taxon>
        <taxon>Roseomonadaceae</taxon>
        <taxon>Roseomonas</taxon>
    </lineage>
</organism>
<dbReference type="RefSeq" id="WP_244407420.1">
    <property type="nucleotide sequence ID" value="NZ_AP025637.1"/>
</dbReference>
<reference evidence="4 5" key="1">
    <citation type="journal article" date="2016" name="Microbes Environ.">
        <title>Phylogenetically diverse aerobic anoxygenic phototrophic bacteria isolated from epilithic biofilms in Tama river, Japan.</title>
        <authorList>
            <person name="Hirose S."/>
            <person name="Matsuura K."/>
            <person name="Haruta S."/>
        </authorList>
    </citation>
    <scope>NUCLEOTIDE SEQUENCE [LARGE SCALE GENOMIC DNA]</scope>
    <source>
        <strain evidence="4 5">S08</strain>
    </source>
</reference>
<sequence>MAPLPPTALRRATPADATAIRDVTRAAYARWVPVVGREPMPMRADYDAAVLSHRFDLLVRGVSLMALIETDLRDDHLWIENIAVHPDHQRQGLGRRLLAIADALAREAGRDELRLLTNAAFAGNVALYESHGYAVTLREPFMGGTTVYMARRIA</sequence>
<dbReference type="Gene3D" id="3.40.630.30">
    <property type="match status" value="1"/>
</dbReference>
<name>A0ABN6P4C9_9PROT</name>
<dbReference type="InterPro" id="IPR016181">
    <property type="entry name" value="Acyl_CoA_acyltransferase"/>
</dbReference>
<dbReference type="PANTHER" id="PTHR43877:SF8">
    <property type="entry name" value="N-ACETYLGLUTAMATE SYNTHASE-RELATED"/>
    <property type="match status" value="1"/>
</dbReference>
<keyword evidence="5" id="KW-1185">Reference proteome</keyword>
<evidence type="ECO:0000313" key="4">
    <source>
        <dbReference type="EMBL" id="BDG73185.1"/>
    </source>
</evidence>